<evidence type="ECO:0000256" key="1">
    <source>
        <dbReference type="ARBA" id="ARBA00006817"/>
    </source>
</evidence>
<dbReference type="SUPFAM" id="SSF55961">
    <property type="entry name" value="Bet v1-like"/>
    <property type="match status" value="1"/>
</dbReference>
<name>A0A7C9N216_9ACTN</name>
<comment type="similarity">
    <text evidence="1">Belongs to the AHA1 family.</text>
</comment>
<reference evidence="3 4" key="1">
    <citation type="submission" date="2020-01" db="EMBL/GenBank/DDBJ databases">
        <title>Herbidospora sp. NEAU-GS84 nov., a novel actinomycete isolated from soil.</title>
        <authorList>
            <person name="Han L."/>
        </authorList>
    </citation>
    <scope>NUCLEOTIDE SEQUENCE [LARGE SCALE GENOMIC DNA]</scope>
    <source>
        <strain evidence="3 4">NEAU-GS84</strain>
    </source>
</reference>
<evidence type="ECO:0000313" key="4">
    <source>
        <dbReference type="Proteomes" id="UP000479526"/>
    </source>
</evidence>
<dbReference type="Gene3D" id="3.30.530.20">
    <property type="match status" value="1"/>
</dbReference>
<dbReference type="InterPro" id="IPR013538">
    <property type="entry name" value="ASHA1/2-like_C"/>
</dbReference>
<dbReference type="InterPro" id="IPR023393">
    <property type="entry name" value="START-like_dom_sf"/>
</dbReference>
<feature type="domain" description="Activator of Hsp90 ATPase homologue 1/2-like C-terminal" evidence="2">
    <location>
        <begin position="16"/>
        <end position="140"/>
    </location>
</feature>
<dbReference type="Pfam" id="PF08327">
    <property type="entry name" value="AHSA1"/>
    <property type="match status" value="1"/>
</dbReference>
<evidence type="ECO:0000259" key="2">
    <source>
        <dbReference type="Pfam" id="PF08327"/>
    </source>
</evidence>
<sequence>MAFPDRIERTVHIGRPQEQVWAAITTAEGLGTWFGEAAEGEVKVGGTVELSWQSGDTAKLRVERLDPQSVFAYSWHIHGLPENDPRRTYVEFTLSPDAEGTSLTVVETGFAQLDDDEHAKAYDGNTRGWKHELDELVAYVNG</sequence>
<proteinExistence type="inferred from homology"/>
<dbReference type="Proteomes" id="UP000479526">
    <property type="component" value="Unassembled WGS sequence"/>
</dbReference>
<accession>A0A7C9N216</accession>
<dbReference type="AlphaFoldDB" id="A0A7C9N216"/>
<protein>
    <submittedName>
        <fullName evidence="3">ATPase</fullName>
    </submittedName>
</protein>
<keyword evidence="4" id="KW-1185">Reference proteome</keyword>
<dbReference type="EMBL" id="WXEW01000003">
    <property type="protein sequence ID" value="NAS22014.1"/>
    <property type="molecule type" value="Genomic_DNA"/>
</dbReference>
<comment type="caution">
    <text evidence="3">The sequence shown here is derived from an EMBL/GenBank/DDBJ whole genome shotgun (WGS) entry which is preliminary data.</text>
</comment>
<gene>
    <name evidence="3" type="ORF">GT755_09990</name>
</gene>
<evidence type="ECO:0000313" key="3">
    <source>
        <dbReference type="EMBL" id="NAS22014.1"/>
    </source>
</evidence>
<organism evidence="3 4">
    <name type="scientific">Herbidospora solisilvae</name>
    <dbReference type="NCBI Taxonomy" id="2696284"/>
    <lineage>
        <taxon>Bacteria</taxon>
        <taxon>Bacillati</taxon>
        <taxon>Actinomycetota</taxon>
        <taxon>Actinomycetes</taxon>
        <taxon>Streptosporangiales</taxon>
        <taxon>Streptosporangiaceae</taxon>
        <taxon>Herbidospora</taxon>
    </lineage>
</organism>